<feature type="region of interest" description="Disordered" evidence="8">
    <location>
        <begin position="20"/>
        <end position="76"/>
    </location>
</feature>
<keyword evidence="13" id="KW-1185">Reference proteome</keyword>
<name>A0ABW4RTX1_9ACTN</name>
<feature type="domain" description="Putative mannosyltransferase YkcA/B-like C-terminal" evidence="11">
    <location>
        <begin position="674"/>
        <end position="764"/>
    </location>
</feature>
<feature type="transmembrane region" description="Helical" evidence="9">
    <location>
        <begin position="251"/>
        <end position="284"/>
    </location>
</feature>
<evidence type="ECO:0000256" key="9">
    <source>
        <dbReference type="SAM" id="Phobius"/>
    </source>
</evidence>
<feature type="transmembrane region" description="Helical" evidence="9">
    <location>
        <begin position="377"/>
        <end position="400"/>
    </location>
</feature>
<evidence type="ECO:0000313" key="12">
    <source>
        <dbReference type="EMBL" id="MFD1889290.1"/>
    </source>
</evidence>
<keyword evidence="2" id="KW-1003">Cell membrane</keyword>
<feature type="transmembrane region" description="Helical" evidence="9">
    <location>
        <begin position="503"/>
        <end position="524"/>
    </location>
</feature>
<dbReference type="EMBL" id="JBHUFZ010000008">
    <property type="protein sequence ID" value="MFD1889290.1"/>
    <property type="molecule type" value="Genomic_DNA"/>
</dbReference>
<feature type="compositionally biased region" description="Low complexity" evidence="8">
    <location>
        <begin position="590"/>
        <end position="599"/>
    </location>
</feature>
<keyword evidence="5 9" id="KW-0812">Transmembrane</keyword>
<feature type="transmembrane region" description="Helical" evidence="9">
    <location>
        <begin position="530"/>
        <end position="550"/>
    </location>
</feature>
<evidence type="ECO:0000256" key="3">
    <source>
        <dbReference type="ARBA" id="ARBA00022676"/>
    </source>
</evidence>
<feature type="compositionally biased region" description="Gly residues" evidence="8">
    <location>
        <begin position="569"/>
        <end position="589"/>
    </location>
</feature>
<evidence type="ECO:0000259" key="10">
    <source>
        <dbReference type="Pfam" id="PF13231"/>
    </source>
</evidence>
<dbReference type="PANTHER" id="PTHR33908:SF3">
    <property type="entry name" value="UNDECAPRENYL PHOSPHATE-ALPHA-4-AMINO-4-DEOXY-L-ARABINOSE ARABINOSYL TRANSFERASE"/>
    <property type="match status" value="1"/>
</dbReference>
<evidence type="ECO:0000256" key="4">
    <source>
        <dbReference type="ARBA" id="ARBA00022679"/>
    </source>
</evidence>
<keyword evidence="3" id="KW-0328">Glycosyltransferase</keyword>
<dbReference type="Proteomes" id="UP001597326">
    <property type="component" value="Unassembled WGS sequence"/>
</dbReference>
<gene>
    <name evidence="12" type="ORF">ACFSCS_03700</name>
</gene>
<feature type="domain" description="Glycosyltransferase RgtA/B/C/D-like" evidence="10">
    <location>
        <begin position="139"/>
        <end position="306"/>
    </location>
</feature>
<evidence type="ECO:0000256" key="6">
    <source>
        <dbReference type="ARBA" id="ARBA00022989"/>
    </source>
</evidence>
<feature type="compositionally biased region" description="Gly residues" evidence="8">
    <location>
        <begin position="650"/>
        <end position="663"/>
    </location>
</feature>
<evidence type="ECO:0000256" key="7">
    <source>
        <dbReference type="ARBA" id="ARBA00023136"/>
    </source>
</evidence>
<dbReference type="Pfam" id="PF24878">
    <property type="entry name" value="YkcB_C"/>
    <property type="match status" value="1"/>
</dbReference>
<reference evidence="13" key="1">
    <citation type="journal article" date="2019" name="Int. J. Syst. Evol. Microbiol.">
        <title>The Global Catalogue of Microorganisms (GCM) 10K type strain sequencing project: providing services to taxonomists for standard genome sequencing and annotation.</title>
        <authorList>
            <consortium name="The Broad Institute Genomics Platform"/>
            <consortium name="The Broad Institute Genome Sequencing Center for Infectious Disease"/>
            <person name="Wu L."/>
            <person name="Ma J."/>
        </authorList>
    </citation>
    <scope>NUCLEOTIDE SEQUENCE [LARGE SCALE GENOMIC DNA]</scope>
    <source>
        <strain evidence="13">CAIM 431</strain>
    </source>
</reference>
<feature type="transmembrane region" description="Helical" evidence="9">
    <location>
        <begin position="420"/>
        <end position="441"/>
    </location>
</feature>
<evidence type="ECO:0000313" key="13">
    <source>
        <dbReference type="Proteomes" id="UP001597326"/>
    </source>
</evidence>
<keyword evidence="4" id="KW-0808">Transferase</keyword>
<feature type="transmembrane region" description="Helical" evidence="9">
    <location>
        <begin position="160"/>
        <end position="181"/>
    </location>
</feature>
<accession>A0ABW4RTX1</accession>
<feature type="compositionally biased region" description="Gly residues" evidence="8">
    <location>
        <begin position="600"/>
        <end position="609"/>
    </location>
</feature>
<evidence type="ECO:0000259" key="11">
    <source>
        <dbReference type="Pfam" id="PF24878"/>
    </source>
</evidence>
<comment type="caution">
    <text evidence="12">The sequence shown here is derived from an EMBL/GenBank/DDBJ whole genome shotgun (WGS) entry which is preliminary data.</text>
</comment>
<dbReference type="PANTHER" id="PTHR33908">
    <property type="entry name" value="MANNOSYLTRANSFERASE YKCB-RELATED"/>
    <property type="match status" value="1"/>
</dbReference>
<dbReference type="RefSeq" id="WP_343872289.1">
    <property type="nucleotide sequence ID" value="NZ_BAAAIX010000007.1"/>
</dbReference>
<feature type="region of interest" description="Disordered" evidence="8">
    <location>
        <begin position="569"/>
        <end position="663"/>
    </location>
</feature>
<feature type="transmembrane region" description="Helical" evidence="9">
    <location>
        <begin position="86"/>
        <end position="107"/>
    </location>
</feature>
<feature type="transmembrane region" description="Helical" evidence="9">
    <location>
        <begin position="202"/>
        <end position="221"/>
    </location>
</feature>
<feature type="transmembrane region" description="Helical" evidence="9">
    <location>
        <begin position="475"/>
        <end position="496"/>
    </location>
</feature>
<dbReference type="InterPro" id="IPR038731">
    <property type="entry name" value="RgtA/B/C-like"/>
</dbReference>
<organism evidence="12 13">
    <name type="scientific">Luteococcus peritonei</name>
    <dbReference type="NCBI Taxonomy" id="88874"/>
    <lineage>
        <taxon>Bacteria</taxon>
        <taxon>Bacillati</taxon>
        <taxon>Actinomycetota</taxon>
        <taxon>Actinomycetes</taxon>
        <taxon>Propionibacteriales</taxon>
        <taxon>Propionibacteriaceae</taxon>
        <taxon>Luteococcus</taxon>
    </lineage>
</organism>
<evidence type="ECO:0000256" key="1">
    <source>
        <dbReference type="ARBA" id="ARBA00004651"/>
    </source>
</evidence>
<evidence type="ECO:0000256" key="8">
    <source>
        <dbReference type="SAM" id="MobiDB-lite"/>
    </source>
</evidence>
<proteinExistence type="predicted"/>
<evidence type="ECO:0000256" key="2">
    <source>
        <dbReference type="ARBA" id="ARBA00022475"/>
    </source>
</evidence>
<keyword evidence="6 9" id="KW-1133">Transmembrane helix</keyword>
<feature type="transmembrane region" description="Helical" evidence="9">
    <location>
        <begin position="448"/>
        <end position="469"/>
    </location>
</feature>
<sequence>MSLTSALAHRVASRAGSAAAASHDARAADAPTHLGPSGSRATVSPGAVSPGAVSPGAVSPGAVSPGAVSPGAKAEPPSRLETRLSLALLLLATAALYIIGLSASGYANSFYSAAAQAGSTSWKAWFFGALDGGNAITVDKPPAALWVMGLSVRLFGLSSWSILVPEALMGVASVAVLFSTIRRSLAGTPDGGLRPTRLAHRAALFGAATLALTPAATLMFRFNNPDALLVLLEVCAAWFVVRASQTASRKHLALAGVMIGLGFLTKMLQAFVVLPAFVVAYAVAAPTTWRRKVVDLLVALAATVASFGWYVAVFSLVPASWRPYMGGSQNNSLLELAFGYNGLGRITGEETGGLGNGGFSSGVGPFRLFQSVSGGMISWLVPAALLLCLTAFAVLGRSAWHNLRPATSPTGYNSTPATQVGGAMLVWLGWLLVTGTVFSFMGGIYHDYYVVALAPAIAGAVATGAAVLWHRRDLLTARIGLAVATSATGVWAVLLLMRAGGAWTTLGVVVVVGATLAALGLLFADRLPEAVTRTALVLAVFSALAGPASYSINTAQTAHTGSIVTAGPVSGGMGGGAGGPGGGRGGGQPPAGMGQAPGTTGNGTTGNGTGSTSTGTSQTGTGSTQTGSTTQGGSSTQTGTSQTGTSQTGAPGGTSRGGGAGGLLGGASVSDELKALLLSDADAYTWVAATTGAQNAASYQLATEQPVIALGGFNGTDPAPTLEQFKALVAQGKVHWFIGGSVGMGGQASSGSDDAAQIAEWVAATFTAQTVDGTTVYDLTQN</sequence>
<comment type="subcellular location">
    <subcellularLocation>
        <location evidence="1">Cell membrane</location>
        <topology evidence="1">Multi-pass membrane protein</topology>
    </subcellularLocation>
</comment>
<feature type="transmembrane region" description="Helical" evidence="9">
    <location>
        <begin position="296"/>
        <end position="317"/>
    </location>
</feature>
<dbReference type="InterPro" id="IPR050297">
    <property type="entry name" value="LipidA_mod_glycosyltrf_83"/>
</dbReference>
<dbReference type="InterPro" id="IPR056785">
    <property type="entry name" value="YkcA/B-like_C"/>
</dbReference>
<feature type="compositionally biased region" description="Low complexity" evidence="8">
    <location>
        <begin position="610"/>
        <end position="649"/>
    </location>
</feature>
<protein>
    <submittedName>
        <fullName evidence="12">Glycosyltransferase family 39 protein</fullName>
    </submittedName>
</protein>
<dbReference type="Pfam" id="PF13231">
    <property type="entry name" value="PMT_2"/>
    <property type="match status" value="1"/>
</dbReference>
<evidence type="ECO:0000256" key="5">
    <source>
        <dbReference type="ARBA" id="ARBA00022692"/>
    </source>
</evidence>
<keyword evidence="7 9" id="KW-0472">Membrane</keyword>